<sequence>MEISRTATLMVLFTWSIGLAVSLPVRADPAADPAPLKVVIVRHGEKPPDGDNLSCEGLNRALALPGVLDAQFPPPPPPIPLLAYVPSLKLGKETAHARMFQTVTPYAVKHGITVNSQFAEDDVKSAARDVLKRSGLVVMVWEHSQIPPLAKALGVSSPPPWHKHDFDSIWIITPAGGKADFATSVEGLTPASTCPP</sequence>
<dbReference type="Proteomes" id="UP001200741">
    <property type="component" value="Unassembled WGS sequence"/>
</dbReference>
<accession>A0ABS8XPZ6</accession>
<proteinExistence type="predicted"/>
<keyword evidence="2" id="KW-1185">Reference proteome</keyword>
<dbReference type="EMBL" id="JAJTWU010000002">
    <property type="protein sequence ID" value="MCE4553898.1"/>
    <property type="molecule type" value="Genomic_DNA"/>
</dbReference>
<gene>
    <name evidence="1" type="ORF">LXT13_05470</name>
</gene>
<name>A0ABS8XPZ6_9BURK</name>
<reference evidence="1 2" key="1">
    <citation type="submission" date="2021-12" db="EMBL/GenBank/DDBJ databases">
        <title>Genome seq of P8.</title>
        <authorList>
            <person name="Seo T."/>
        </authorList>
    </citation>
    <scope>NUCLEOTIDE SEQUENCE [LARGE SCALE GENOMIC DNA]</scope>
    <source>
        <strain evidence="1 2">P8</strain>
    </source>
</reference>
<evidence type="ECO:0008006" key="3">
    <source>
        <dbReference type="Google" id="ProtNLM"/>
    </source>
</evidence>
<evidence type="ECO:0000313" key="1">
    <source>
        <dbReference type="EMBL" id="MCE4553898.1"/>
    </source>
</evidence>
<organism evidence="1 2">
    <name type="scientific">Pelomonas cellulosilytica</name>
    <dbReference type="NCBI Taxonomy" id="2906762"/>
    <lineage>
        <taxon>Bacteria</taxon>
        <taxon>Pseudomonadati</taxon>
        <taxon>Pseudomonadota</taxon>
        <taxon>Betaproteobacteria</taxon>
        <taxon>Burkholderiales</taxon>
        <taxon>Sphaerotilaceae</taxon>
        <taxon>Roseateles</taxon>
    </lineage>
</organism>
<dbReference type="RefSeq" id="WP_233370624.1">
    <property type="nucleotide sequence ID" value="NZ_JAJTWU010000002.1"/>
</dbReference>
<comment type="caution">
    <text evidence="1">The sequence shown here is derived from an EMBL/GenBank/DDBJ whole genome shotgun (WGS) entry which is preliminary data.</text>
</comment>
<protein>
    <recommendedName>
        <fullName evidence="3">Histidine phosphatase family protein</fullName>
    </recommendedName>
</protein>
<evidence type="ECO:0000313" key="2">
    <source>
        <dbReference type="Proteomes" id="UP001200741"/>
    </source>
</evidence>